<dbReference type="InterPro" id="IPR026306">
    <property type="entry name" value="RSBN1/Dpy-2/CEP530"/>
</dbReference>
<sequence length="188" mass="21838">MPWGEYSWAEMDSPADSDDGPIFWVRPGEQVSSNFKLIRADEPKDEKSRRRNSCRPSHHLSYRSREHREFLFEDRTPAHADHVGDDVVCFHASDFDTLVERLQLDLFEPPMSQCVQWVEEAKLNQLRRDGIRYARTVSACSSIAWHVRLKRYYEEENNETDEELQSLSGGQEISSSCAKRNGQSTSVR</sequence>
<reference evidence="4" key="1">
    <citation type="submission" date="2022-11" db="UniProtKB">
        <authorList>
            <consortium name="WormBaseParasite"/>
        </authorList>
    </citation>
    <scope>IDENTIFICATION</scope>
</reference>
<dbReference type="Proteomes" id="UP000887564">
    <property type="component" value="Unplaced"/>
</dbReference>
<comment type="similarity">
    <text evidence="1">Belongs to the round spermatid basic protein 1 family.</text>
</comment>
<feature type="compositionally biased region" description="Basic and acidic residues" evidence="2">
    <location>
        <begin position="38"/>
        <end position="48"/>
    </location>
</feature>
<feature type="region of interest" description="Disordered" evidence="2">
    <location>
        <begin position="1"/>
        <end position="23"/>
    </location>
</feature>
<dbReference type="WBParaSite" id="PEQ_0000549101-mRNA-1">
    <property type="protein sequence ID" value="PEQ_0000549101-mRNA-1"/>
    <property type="gene ID" value="PEQ_0000549101"/>
</dbReference>
<feature type="region of interest" description="Disordered" evidence="2">
    <location>
        <begin position="158"/>
        <end position="188"/>
    </location>
</feature>
<proteinExistence type="inferred from homology"/>
<protein>
    <submittedName>
        <fullName evidence="4">Uncharacterized protein</fullName>
    </submittedName>
</protein>
<dbReference type="PANTHER" id="PTHR13354:SF11">
    <property type="entry name" value="LYSINE-SPECIFIC DEMETHYLASE 9"/>
    <property type="match status" value="1"/>
</dbReference>
<evidence type="ECO:0000313" key="4">
    <source>
        <dbReference type="WBParaSite" id="PEQ_0000549101-mRNA-1"/>
    </source>
</evidence>
<dbReference type="GO" id="GO:0005634">
    <property type="term" value="C:nucleus"/>
    <property type="evidence" value="ECO:0007669"/>
    <property type="project" value="InterPro"/>
</dbReference>
<name>A0A914RFY3_PAREQ</name>
<feature type="compositionally biased region" description="Polar residues" evidence="2">
    <location>
        <begin position="165"/>
        <end position="188"/>
    </location>
</feature>
<feature type="compositionally biased region" description="Basic residues" evidence="2">
    <location>
        <begin position="49"/>
        <end position="59"/>
    </location>
</feature>
<dbReference type="AlphaFoldDB" id="A0A914RFY3"/>
<dbReference type="PANTHER" id="PTHR13354">
    <property type="entry name" value="ROUND SPERMATID BASIC PROTEIN 1"/>
    <property type="match status" value="1"/>
</dbReference>
<organism evidence="3 4">
    <name type="scientific">Parascaris equorum</name>
    <name type="common">Equine roundworm</name>
    <dbReference type="NCBI Taxonomy" id="6256"/>
    <lineage>
        <taxon>Eukaryota</taxon>
        <taxon>Metazoa</taxon>
        <taxon>Ecdysozoa</taxon>
        <taxon>Nematoda</taxon>
        <taxon>Chromadorea</taxon>
        <taxon>Rhabditida</taxon>
        <taxon>Spirurina</taxon>
        <taxon>Ascaridomorpha</taxon>
        <taxon>Ascaridoidea</taxon>
        <taxon>Ascarididae</taxon>
        <taxon>Parascaris</taxon>
    </lineage>
</organism>
<feature type="region of interest" description="Disordered" evidence="2">
    <location>
        <begin position="35"/>
        <end position="59"/>
    </location>
</feature>
<evidence type="ECO:0000256" key="1">
    <source>
        <dbReference type="ARBA" id="ARBA00010560"/>
    </source>
</evidence>
<keyword evidence="3" id="KW-1185">Reference proteome</keyword>
<evidence type="ECO:0000313" key="3">
    <source>
        <dbReference type="Proteomes" id="UP000887564"/>
    </source>
</evidence>
<evidence type="ECO:0000256" key="2">
    <source>
        <dbReference type="SAM" id="MobiDB-lite"/>
    </source>
</evidence>
<accession>A0A914RFY3</accession>